<reference evidence="1 2" key="1">
    <citation type="submission" date="2016-08" db="EMBL/GenBank/DDBJ databases">
        <title>Identification and validation of antigenic proteins from Pajaroellobacter abortibovis using de-novo genome sequence assembly and reverse vaccinology.</title>
        <authorList>
            <person name="Welly B.T."/>
            <person name="Miller M.R."/>
            <person name="Stott J.L."/>
            <person name="Blanchard M.T."/>
            <person name="Islas-Trejo A.D."/>
            <person name="O'Rourke S.M."/>
            <person name="Young A.E."/>
            <person name="Medrano J.F."/>
            <person name="Van Eenennaam A.L."/>
        </authorList>
    </citation>
    <scope>NUCLEOTIDE SEQUENCE [LARGE SCALE GENOMIC DNA]</scope>
    <source>
        <strain evidence="1 2">BTF92-0548A/99-0131</strain>
    </source>
</reference>
<dbReference type="Proteomes" id="UP000185544">
    <property type="component" value="Chromosome"/>
</dbReference>
<evidence type="ECO:0000313" key="1">
    <source>
        <dbReference type="EMBL" id="APS00003.1"/>
    </source>
</evidence>
<dbReference type="Gene3D" id="1.25.40.10">
    <property type="entry name" value="Tetratricopeptide repeat domain"/>
    <property type="match status" value="1"/>
</dbReference>
<proteinExistence type="predicted"/>
<dbReference type="STRING" id="1882918.BCY86_04360"/>
<evidence type="ECO:0000313" key="2">
    <source>
        <dbReference type="Proteomes" id="UP000185544"/>
    </source>
</evidence>
<dbReference type="InterPro" id="IPR011990">
    <property type="entry name" value="TPR-like_helical_dom_sf"/>
</dbReference>
<organism evidence="1 2">
    <name type="scientific">Pajaroellobacter abortibovis</name>
    <dbReference type="NCBI Taxonomy" id="1882918"/>
    <lineage>
        <taxon>Bacteria</taxon>
        <taxon>Pseudomonadati</taxon>
        <taxon>Myxococcota</taxon>
        <taxon>Polyangia</taxon>
        <taxon>Polyangiales</taxon>
        <taxon>Polyangiaceae</taxon>
    </lineage>
</organism>
<keyword evidence="2" id="KW-1185">Reference proteome</keyword>
<protein>
    <submittedName>
        <fullName evidence="1">Uncharacterized protein</fullName>
    </submittedName>
</protein>
<accession>A0A1L6MWT4</accession>
<dbReference type="AlphaFoldDB" id="A0A1L6MWT4"/>
<sequence length="170" mass="19014">MEIAKARIARTKIGFEYAVGQGNLEIKKAVRKFQKSIELDLQNGMVFLRLGWALLLLGQEQDQLKSVQHAEGLLPSEVEVDSALGVAWMVVGNIDQSIGSFRQSAERDLNNPDKNGSLRTALLIGQGQRFDEAEKEFREQIVLSPDHTCSSQFRGYVDCKREYATGADRN</sequence>
<dbReference type="EMBL" id="CP016908">
    <property type="protein sequence ID" value="APS00003.1"/>
    <property type="molecule type" value="Genomic_DNA"/>
</dbReference>
<dbReference type="KEGG" id="pabo:BCY86_04360"/>
<name>A0A1L6MWT4_9BACT</name>
<dbReference type="RefSeq" id="WP_075276669.1">
    <property type="nucleotide sequence ID" value="NZ_CP016908.1"/>
</dbReference>
<dbReference type="SUPFAM" id="SSF48452">
    <property type="entry name" value="TPR-like"/>
    <property type="match status" value="1"/>
</dbReference>
<gene>
    <name evidence="1" type="ORF">BCY86_04360</name>
</gene>